<proteinExistence type="inferred from homology"/>
<evidence type="ECO:0000313" key="8">
    <source>
        <dbReference type="Proteomes" id="UP001519921"/>
    </source>
</evidence>
<evidence type="ECO:0000256" key="6">
    <source>
        <dbReference type="ARBA" id="ARBA00044538"/>
    </source>
</evidence>
<evidence type="ECO:0000256" key="2">
    <source>
        <dbReference type="ARBA" id="ARBA00022670"/>
    </source>
</evidence>
<evidence type="ECO:0000256" key="1">
    <source>
        <dbReference type="ARBA" id="ARBA00022517"/>
    </source>
</evidence>
<dbReference type="GO" id="GO:0008233">
    <property type="term" value="F:peptidase activity"/>
    <property type="evidence" value="ECO:0007669"/>
    <property type="project" value="UniProtKB-KW"/>
</dbReference>
<keyword evidence="8" id="KW-1185">Reference proteome</keyword>
<dbReference type="SUPFAM" id="SSF118010">
    <property type="entry name" value="TM1457-like"/>
    <property type="match status" value="1"/>
</dbReference>
<dbReference type="CDD" id="cd16332">
    <property type="entry name" value="Prp-like"/>
    <property type="match status" value="1"/>
</dbReference>
<keyword evidence="1" id="KW-0690">Ribosome biogenesis</keyword>
<dbReference type="Gene3D" id="3.30.70.1490">
    <property type="entry name" value="Cysteine protease Prp"/>
    <property type="match status" value="1"/>
</dbReference>
<dbReference type="NCBIfam" id="NF011127">
    <property type="entry name" value="PRK14553.1-7"/>
    <property type="match status" value="1"/>
</dbReference>
<dbReference type="PANTHER" id="PTHR39178:SF1">
    <property type="entry name" value="RIBOSOMAL-PROCESSING CYSTEINE PROTEASE PRP"/>
    <property type="match status" value="1"/>
</dbReference>
<keyword evidence="4" id="KW-0788">Thiol protease</keyword>
<keyword evidence="3" id="KW-0378">Hydrolase</keyword>
<protein>
    <recommendedName>
        <fullName evidence="6">Ribosomal processing cysteine protease Prp</fullName>
    </recommendedName>
</protein>
<evidence type="ECO:0000256" key="5">
    <source>
        <dbReference type="ARBA" id="ARBA00044503"/>
    </source>
</evidence>
<dbReference type="Proteomes" id="UP001519921">
    <property type="component" value="Unassembled WGS sequence"/>
</dbReference>
<comment type="caution">
    <text evidence="7">The sequence shown here is derived from an EMBL/GenBank/DDBJ whole genome shotgun (WGS) entry which is preliminary data.</text>
</comment>
<evidence type="ECO:0000313" key="7">
    <source>
        <dbReference type="EMBL" id="MBW6408812.1"/>
    </source>
</evidence>
<dbReference type="InterPro" id="IPR007422">
    <property type="entry name" value="Peptidase_Prp"/>
</dbReference>
<evidence type="ECO:0000256" key="4">
    <source>
        <dbReference type="ARBA" id="ARBA00022807"/>
    </source>
</evidence>
<comment type="similarity">
    <text evidence="5">Belongs to the Prp family.</text>
</comment>
<dbReference type="EMBL" id="JAHXPT010000001">
    <property type="protein sequence ID" value="MBW6408812.1"/>
    <property type="molecule type" value="Genomic_DNA"/>
</dbReference>
<dbReference type="RefSeq" id="WP_219777867.1">
    <property type="nucleotide sequence ID" value="NZ_JAHXPT010000001.1"/>
</dbReference>
<keyword evidence="2 7" id="KW-0645">Protease</keyword>
<organism evidence="7 8">
    <name type="scientific">Clostridium weizhouense</name>
    <dbReference type="NCBI Taxonomy" id="2859781"/>
    <lineage>
        <taxon>Bacteria</taxon>
        <taxon>Bacillati</taxon>
        <taxon>Bacillota</taxon>
        <taxon>Clostridia</taxon>
        <taxon>Eubacteriales</taxon>
        <taxon>Clostridiaceae</taxon>
        <taxon>Clostridium</taxon>
    </lineage>
</organism>
<dbReference type="InterPro" id="IPR036764">
    <property type="entry name" value="Peptidase_Prp_sf"/>
</dbReference>
<accession>A0ABS7AJH1</accession>
<evidence type="ECO:0000256" key="3">
    <source>
        <dbReference type="ARBA" id="ARBA00022801"/>
    </source>
</evidence>
<name>A0ABS7AJH1_9CLOT</name>
<dbReference type="PANTHER" id="PTHR39178">
    <property type="entry name" value="HYPOTHETICAL RIBOSOME-ASSOCIATED PROTEIN"/>
    <property type="match status" value="1"/>
</dbReference>
<dbReference type="Pfam" id="PF04327">
    <property type="entry name" value="Peptidase_Prp"/>
    <property type="match status" value="1"/>
</dbReference>
<gene>
    <name evidence="7" type="ORF">KYD98_01745</name>
</gene>
<reference evidence="7 8" key="1">
    <citation type="submission" date="2021-07" db="EMBL/GenBank/DDBJ databases">
        <title>Clostridium weizhouense sp. nov., an anaerobic bacterium isolated from activated sludge of Petroleum wastewater.</title>
        <authorList>
            <person name="Li Q."/>
        </authorList>
    </citation>
    <scope>NUCLEOTIDE SEQUENCE [LARGE SCALE GENOMIC DNA]</scope>
    <source>
        <strain evidence="7 8">YB-6</strain>
    </source>
</reference>
<dbReference type="GO" id="GO:0006508">
    <property type="term" value="P:proteolysis"/>
    <property type="evidence" value="ECO:0007669"/>
    <property type="project" value="UniProtKB-KW"/>
</dbReference>
<sequence>MIKVTFSYDSSNIVGFVINNHALSADRDFRNDVSLVGETFDMICNSVSVLSQSVIIGLDEVLKLNSTYEINDGYLKLDLNDFNKEEIEQSQVLLKTFEKSLESVILGLDQMFGCKKRKEYITLLKEEV</sequence>